<accession>A0A8H6Y234</accession>
<dbReference type="Proteomes" id="UP000623467">
    <property type="component" value="Unassembled WGS sequence"/>
</dbReference>
<dbReference type="OrthoDB" id="2742096at2759"/>
<dbReference type="EMBL" id="JACAZH010000014">
    <property type="protein sequence ID" value="KAF7350999.1"/>
    <property type="molecule type" value="Genomic_DNA"/>
</dbReference>
<dbReference type="AlphaFoldDB" id="A0A8H6Y234"/>
<sequence>MAANGTPSTETDGPVTLYFHDITRVAGETVTGQVDLDVALAQRGNLEHLQITLKGTIYCRITGGERRGGTTTDRRQTIIVNSFNLNFLSVANKGLSSFLIAIFVSGIEGLHFLHLALIFCIARSNFCYRKISRRQCIACYALELVGKRAGFYSKNLRIRRVISVVPSATQRQLLTRESLRQGWDGPWRDFTKEEKLRQGIWGEYSRARVRLTIPDMVSYPTATAIPFSFHVETETKMMPSSGAPVDKHGKPLFPAPPAVSSHVKLVVHRRAEVRADRFGASVEDDFIPEGSLGDVAQVQQFCEEPEWIPSAGLKDEKDRGIWKRAVHFHSAVVMPYAPTTLTRILGWRYTLVFVVPFPGIGNNLKLEIPLHLHPASTRPSLPGSTNYADVVPAGPPPLLDLPPSYWAQDEDK</sequence>
<name>A0A8H6Y234_9AGAR</name>
<organism evidence="1 2">
    <name type="scientific">Mycena sanguinolenta</name>
    <dbReference type="NCBI Taxonomy" id="230812"/>
    <lineage>
        <taxon>Eukaryota</taxon>
        <taxon>Fungi</taxon>
        <taxon>Dikarya</taxon>
        <taxon>Basidiomycota</taxon>
        <taxon>Agaricomycotina</taxon>
        <taxon>Agaricomycetes</taxon>
        <taxon>Agaricomycetidae</taxon>
        <taxon>Agaricales</taxon>
        <taxon>Marasmiineae</taxon>
        <taxon>Mycenaceae</taxon>
        <taxon>Mycena</taxon>
    </lineage>
</organism>
<proteinExistence type="predicted"/>
<comment type="caution">
    <text evidence="1">The sequence shown here is derived from an EMBL/GenBank/DDBJ whole genome shotgun (WGS) entry which is preliminary data.</text>
</comment>
<keyword evidence="2" id="KW-1185">Reference proteome</keyword>
<evidence type="ECO:0000313" key="2">
    <source>
        <dbReference type="Proteomes" id="UP000623467"/>
    </source>
</evidence>
<evidence type="ECO:0000313" key="1">
    <source>
        <dbReference type="EMBL" id="KAF7350999.1"/>
    </source>
</evidence>
<protein>
    <submittedName>
        <fullName evidence="1">Arrestin-N domain-containing protein</fullName>
    </submittedName>
</protein>
<reference evidence="1" key="1">
    <citation type="submission" date="2020-05" db="EMBL/GenBank/DDBJ databases">
        <title>Mycena genomes resolve the evolution of fungal bioluminescence.</title>
        <authorList>
            <person name="Tsai I.J."/>
        </authorList>
    </citation>
    <scope>NUCLEOTIDE SEQUENCE</scope>
    <source>
        <strain evidence="1">160909Yilan</strain>
    </source>
</reference>
<gene>
    <name evidence="1" type="ORF">MSAN_01662100</name>
</gene>